<comment type="caution">
    <text evidence="1">The sequence shown here is derived from an EMBL/GenBank/DDBJ whole genome shotgun (WGS) entry which is preliminary data.</text>
</comment>
<organism evidence="1 2">
    <name type="scientific">Petrachloros mirabilis ULC683</name>
    <dbReference type="NCBI Taxonomy" id="2781853"/>
    <lineage>
        <taxon>Bacteria</taxon>
        <taxon>Bacillati</taxon>
        <taxon>Cyanobacteriota</taxon>
        <taxon>Cyanophyceae</taxon>
        <taxon>Synechococcales</taxon>
        <taxon>Petrachlorosaceae</taxon>
        <taxon>Petrachloros</taxon>
        <taxon>Petrachloros mirabilis</taxon>
    </lineage>
</organism>
<dbReference type="Proteomes" id="UP000607397">
    <property type="component" value="Unassembled WGS sequence"/>
</dbReference>
<dbReference type="AlphaFoldDB" id="A0A8K1ZY30"/>
<dbReference type="GO" id="GO:0051607">
    <property type="term" value="P:defense response to virus"/>
    <property type="evidence" value="ECO:0007669"/>
    <property type="project" value="InterPro"/>
</dbReference>
<evidence type="ECO:0000313" key="2">
    <source>
        <dbReference type="Proteomes" id="UP000607397"/>
    </source>
</evidence>
<name>A0A8K1ZY30_9CYAN</name>
<keyword evidence="2" id="KW-1185">Reference proteome</keyword>
<dbReference type="EMBL" id="WVIC01000010">
    <property type="protein sequence ID" value="NCJ06223.1"/>
    <property type="molecule type" value="Genomic_DNA"/>
</dbReference>
<dbReference type="NCBIfam" id="TIGR03485">
    <property type="entry name" value="cas_csx13_N"/>
    <property type="match status" value="1"/>
</dbReference>
<dbReference type="InterPro" id="IPR019989">
    <property type="entry name" value="CRISPR-assoc_Csx13_N"/>
</dbReference>
<reference evidence="1" key="1">
    <citation type="submission" date="2019-12" db="EMBL/GenBank/DDBJ databases">
        <title>High-Quality draft genome sequences of three cyanobacteria isolated from the limestone walls of the Old Cathedral of Coimbra.</title>
        <authorList>
            <person name="Tiago I."/>
            <person name="Soares F."/>
            <person name="Portugal A."/>
        </authorList>
    </citation>
    <scope>NUCLEOTIDE SEQUENCE [LARGE SCALE GENOMIC DNA]</scope>
    <source>
        <strain evidence="1">C</strain>
    </source>
</reference>
<accession>A0A8K1ZY30</accession>
<proteinExistence type="predicted"/>
<evidence type="ECO:0000313" key="1">
    <source>
        <dbReference type="EMBL" id="NCJ06223.1"/>
    </source>
</evidence>
<protein>
    <submittedName>
        <fullName evidence="1">Type I-MYXAN CRISPR-associated Cas8a1/Cmx1</fullName>
    </submittedName>
</protein>
<gene>
    <name evidence="1" type="primary">cas8a1</name>
    <name evidence="1" type="ORF">GS597_06760</name>
</gene>
<sequence length="486" mass="55070">MTELTLSIFDPNTLLPHRAGIAGLALALSAIDPADAPLQWNVTEDAVTLSWESKDQEAMQWLLEQTYRSDQGYLETPALKLDEQGRYIFSEGVMNSFLQHSKQRTREKQAVPLNFTVEDDQPEIRIDYRPVMDCYYTRGVKDAFNSKGGFKKEISLKGHHLPGLVECFVNGAYAESPTGFLALLFLPLACAFYQLPGYRSALVIPEVCNIKEWAKLRLKMPGRTYGSFRSSSAGESALNFLLREKLADDSNLFRVEYCEVYRLGSQPWDGNQSYLKQAVHRVQVNDQVLGLYEVASRLLPPRVKLKQDGSGTWLAESKALAWISDNLIANKPWHNDFFEFRKANAIYPEDRRGLIVMTEHLSADERVLFDAVQGAFSAYLREQIQQAQKQGRPLDYGQVTDKVIYRLQRPGTQQQFTTALVKFLSDFRSGAARGNGLQIFAWLNQPGNWRTARDLALLAIATYQSKSKEEKEVLEQDSIEEAANVM</sequence>